<organism evidence="2 3">
    <name type="scientific">Encephalitozoon intestinalis (strain ATCC 50506)</name>
    <name type="common">Microsporidian parasite</name>
    <name type="synonym">Septata intestinalis</name>
    <dbReference type="NCBI Taxonomy" id="876142"/>
    <lineage>
        <taxon>Eukaryota</taxon>
        <taxon>Fungi</taxon>
        <taxon>Fungi incertae sedis</taxon>
        <taxon>Microsporidia</taxon>
        <taxon>Unikaryonidae</taxon>
        <taxon>Encephalitozoon</taxon>
    </lineage>
</organism>
<dbReference type="AlphaFoldDB" id="E0S5H0"/>
<dbReference type="EMBL" id="CP001942">
    <property type="protein sequence ID" value="ADM10955.1"/>
    <property type="molecule type" value="Genomic_DNA"/>
</dbReference>
<dbReference type="HOGENOM" id="CLU_1069978_0_0_1"/>
<feature type="transmembrane region" description="Helical" evidence="1">
    <location>
        <begin position="57"/>
        <end position="81"/>
    </location>
</feature>
<dbReference type="Proteomes" id="UP000002313">
    <property type="component" value="Chromosome I"/>
</dbReference>
<keyword evidence="1" id="KW-0472">Membrane</keyword>
<reference evidence="2 3" key="2">
    <citation type="journal article" date="2012" name="Proc. Natl. Acad. Sci. U.S.A.">
        <title>Gain and loss of multiple functionally related, horizontally transferred genes in the reduced genomes of two microsporidian parasites.</title>
        <authorList>
            <person name="Pombert J.-F."/>
            <person name="Selman M."/>
            <person name="Burki F."/>
            <person name="Bardell F.T."/>
            <person name="Farinelli L."/>
            <person name="Solter L.F."/>
            <person name="Whitman D.W."/>
            <person name="Weiss L.M."/>
            <person name="Corradi N."/>
            <person name="Keeling P.J."/>
        </authorList>
    </citation>
    <scope>NUCLEOTIDE SEQUENCE [LARGE SCALE GENOMIC DNA]</scope>
    <source>
        <strain evidence="2 3">ATCC 50506</strain>
    </source>
</reference>
<reference evidence="2 3" key="1">
    <citation type="journal article" date="2010" name="Nat. Commun.">
        <title>The complete sequence of the smallest known nuclear genome from the microsporidian Encephalitozoon intestinalis.</title>
        <authorList>
            <person name="Corradi N."/>
            <person name="Pombert J.-F."/>
            <person name="Farinelli L."/>
            <person name="Didier E.S."/>
            <person name="Keeling P.J."/>
        </authorList>
    </citation>
    <scope>NUCLEOTIDE SEQUENCE [LARGE SCALE GENOMIC DNA]</scope>
    <source>
        <strain evidence="2 3">ATCC 50506</strain>
    </source>
</reference>
<proteinExistence type="predicted"/>
<evidence type="ECO:0000313" key="3">
    <source>
        <dbReference type="Proteomes" id="UP000002313"/>
    </source>
</evidence>
<keyword evidence="1" id="KW-0812">Transmembrane</keyword>
<sequence length="265" mass="30016">MENPGSLRRQAVLYAIPLFLAASHFPGPYLFALSIPSSLVALLVPGTKRKMYISNSLFILSLLFPNIYFLCYGFTVAATYVSVSNLCIDKFHRGNLEIAGIMESMGMLLSLYSLNNRTVSMCLAVFHFFNIYHLSPPPIESEDYGQAYKKVARLLREASFTDRANEYRAIVRCRKMVLPEFRIDFRTPLLMGKLPCFTKALICCSPLVPVEKSYWISFVAYSLSFSSTEWICSGISLFCDFTPGHPFYKLVSAQILYFVADNNRS</sequence>
<dbReference type="RefSeq" id="XP_003072315.1">
    <property type="nucleotide sequence ID" value="XM_003072269.1"/>
</dbReference>
<name>E0S5H0_ENCIT</name>
<feature type="transmembrane region" description="Helical" evidence="1">
    <location>
        <begin position="27"/>
        <end position="45"/>
    </location>
</feature>
<accession>E0S5H0</accession>
<keyword evidence="3" id="KW-1185">Reference proteome</keyword>
<dbReference type="GeneID" id="9698560"/>
<evidence type="ECO:0000313" key="2">
    <source>
        <dbReference type="EMBL" id="ADM10955.1"/>
    </source>
</evidence>
<protein>
    <submittedName>
        <fullName evidence="2">Uncharacterized protein</fullName>
    </submittedName>
</protein>
<dbReference type="KEGG" id="ein:Eint_010930"/>
<keyword evidence="1" id="KW-1133">Transmembrane helix</keyword>
<dbReference type="VEuPathDB" id="MicrosporidiaDB:Eint_010930"/>
<evidence type="ECO:0000256" key="1">
    <source>
        <dbReference type="SAM" id="Phobius"/>
    </source>
</evidence>
<gene>
    <name evidence="2" type="ORF">Eint_010930</name>
</gene>
<dbReference type="OrthoDB" id="2189952at2759"/>